<evidence type="ECO:0000313" key="1">
    <source>
        <dbReference type="EMBL" id="MEQ2246511.1"/>
    </source>
</evidence>
<accession>A0ABV0UN54</accession>
<sequence>MIVISWRTIRRRRASTSTPECFAFSWLTKPRSCEISEGTFQQFLDSGFLFLFHWQPDQRLFSQLHANPVHPPPSLSGLTCYGSAA</sequence>
<keyword evidence="2" id="KW-1185">Reference proteome</keyword>
<evidence type="ECO:0000313" key="2">
    <source>
        <dbReference type="Proteomes" id="UP001482620"/>
    </source>
</evidence>
<name>A0ABV0UN54_9TELE</name>
<comment type="caution">
    <text evidence="1">The sequence shown here is derived from an EMBL/GenBank/DDBJ whole genome shotgun (WGS) entry which is preliminary data.</text>
</comment>
<protein>
    <submittedName>
        <fullName evidence="1">Uncharacterized protein</fullName>
    </submittedName>
</protein>
<gene>
    <name evidence="1" type="ORF">ILYODFUR_000039</name>
</gene>
<dbReference type="EMBL" id="JAHRIQ010081100">
    <property type="protein sequence ID" value="MEQ2246511.1"/>
    <property type="molecule type" value="Genomic_DNA"/>
</dbReference>
<dbReference type="Proteomes" id="UP001482620">
    <property type="component" value="Unassembled WGS sequence"/>
</dbReference>
<organism evidence="1 2">
    <name type="scientific">Ilyodon furcidens</name>
    <name type="common">goldbreast splitfin</name>
    <dbReference type="NCBI Taxonomy" id="33524"/>
    <lineage>
        <taxon>Eukaryota</taxon>
        <taxon>Metazoa</taxon>
        <taxon>Chordata</taxon>
        <taxon>Craniata</taxon>
        <taxon>Vertebrata</taxon>
        <taxon>Euteleostomi</taxon>
        <taxon>Actinopterygii</taxon>
        <taxon>Neopterygii</taxon>
        <taxon>Teleostei</taxon>
        <taxon>Neoteleostei</taxon>
        <taxon>Acanthomorphata</taxon>
        <taxon>Ovalentaria</taxon>
        <taxon>Atherinomorphae</taxon>
        <taxon>Cyprinodontiformes</taxon>
        <taxon>Goodeidae</taxon>
        <taxon>Ilyodon</taxon>
    </lineage>
</organism>
<proteinExistence type="predicted"/>
<reference evidence="1 2" key="1">
    <citation type="submission" date="2021-06" db="EMBL/GenBank/DDBJ databases">
        <authorList>
            <person name="Palmer J.M."/>
        </authorList>
    </citation>
    <scope>NUCLEOTIDE SEQUENCE [LARGE SCALE GENOMIC DNA]</scope>
    <source>
        <strain evidence="2">if_2019</strain>
        <tissue evidence="1">Muscle</tissue>
    </source>
</reference>